<evidence type="ECO:0000313" key="4">
    <source>
        <dbReference type="EMBL" id="TPE53758.1"/>
    </source>
</evidence>
<evidence type="ECO:0000256" key="1">
    <source>
        <dbReference type="SAM" id="MobiDB-lite"/>
    </source>
</evidence>
<dbReference type="OrthoDB" id="7173339at2"/>
<dbReference type="EMBL" id="VFRP01000001">
    <property type="protein sequence ID" value="TPE53758.1"/>
    <property type="molecule type" value="Genomic_DNA"/>
</dbReference>
<evidence type="ECO:0000259" key="3">
    <source>
        <dbReference type="Pfam" id="PF09976"/>
    </source>
</evidence>
<dbReference type="Proteomes" id="UP000319255">
    <property type="component" value="Unassembled WGS sequence"/>
</dbReference>
<keyword evidence="2" id="KW-1133">Transmembrane helix</keyword>
<evidence type="ECO:0000313" key="5">
    <source>
        <dbReference type="Proteomes" id="UP000319255"/>
    </source>
</evidence>
<accession>A0A501WWC3</accession>
<feature type="region of interest" description="Disordered" evidence="1">
    <location>
        <begin position="1"/>
        <end position="28"/>
    </location>
</feature>
<organism evidence="4 5">
    <name type="scientific">Amaricoccus solimangrovi</name>
    <dbReference type="NCBI Taxonomy" id="2589815"/>
    <lineage>
        <taxon>Bacteria</taxon>
        <taxon>Pseudomonadati</taxon>
        <taxon>Pseudomonadota</taxon>
        <taxon>Alphaproteobacteria</taxon>
        <taxon>Rhodobacterales</taxon>
        <taxon>Paracoccaceae</taxon>
        <taxon>Amaricoccus</taxon>
    </lineage>
</organism>
<dbReference type="AlphaFoldDB" id="A0A501WWC3"/>
<reference evidence="4 5" key="1">
    <citation type="submission" date="2019-06" db="EMBL/GenBank/DDBJ databases">
        <title>A novel bacterium of genus Amaricoccus, isolated from marine sediment.</title>
        <authorList>
            <person name="Huang H."/>
            <person name="Mo K."/>
            <person name="Hu Y."/>
        </authorList>
    </citation>
    <scope>NUCLEOTIDE SEQUENCE [LARGE SCALE GENOMIC DNA]</scope>
    <source>
        <strain evidence="4 5">HB172011</strain>
    </source>
</reference>
<dbReference type="InterPro" id="IPR018704">
    <property type="entry name" value="SecYEG/CpoB_TPR"/>
</dbReference>
<keyword evidence="5" id="KW-1185">Reference proteome</keyword>
<gene>
    <name evidence="4" type="ORF">FJM51_01550</name>
</gene>
<protein>
    <submittedName>
        <fullName evidence="4">Tetratricopeptide repeat protein</fullName>
    </submittedName>
</protein>
<evidence type="ECO:0000256" key="2">
    <source>
        <dbReference type="SAM" id="Phobius"/>
    </source>
</evidence>
<dbReference type="Pfam" id="PF09976">
    <property type="entry name" value="TPR_21"/>
    <property type="match status" value="1"/>
</dbReference>
<keyword evidence="2" id="KW-0812">Transmembrane</keyword>
<keyword evidence="2" id="KW-0472">Membrane</keyword>
<proteinExistence type="predicted"/>
<feature type="region of interest" description="Disordered" evidence="1">
    <location>
        <begin position="258"/>
        <end position="277"/>
    </location>
</feature>
<comment type="caution">
    <text evidence="4">The sequence shown here is derived from an EMBL/GenBank/DDBJ whole genome shotgun (WGS) entry which is preliminary data.</text>
</comment>
<name>A0A501WWC3_9RHOB</name>
<feature type="domain" description="Ancillary SecYEG translocon subunit/Cell division coordinator CpoB TPR" evidence="3">
    <location>
        <begin position="78"/>
        <end position="219"/>
    </location>
</feature>
<feature type="transmembrane region" description="Helical" evidence="2">
    <location>
        <begin position="76"/>
        <end position="94"/>
    </location>
</feature>
<sequence>MPISSIPARSSACRNRPGDRRGAARRPGLRAWHRAGRAVYPAPDRSENGVSQSDSFFNEVDEEVRRDRLRRGLGRYGWLIGLVILGLVGGAAFVEWRKHAEQVAAEKAGDALRAASLESDPAKRAEALATVAGDEPRAAAVARLAEAGSQMEAGDTGAAAATLASLAEQGDTPELYRSLAALLRVMLLGDAMDPAERNATLETLSDGESPFQALALEQRALGRLAAGDREGAFADLGTILKLPQAPEQVSTRARQLLQAAGGEAPAVPALPATPSEG</sequence>